<feature type="transmembrane region" description="Helical" evidence="1">
    <location>
        <begin position="24"/>
        <end position="44"/>
    </location>
</feature>
<organism evidence="2 3">
    <name type="scientific">candidate division WWE3 bacterium RIFCSPHIGHO2_01_FULL_42_13</name>
    <dbReference type="NCBI Taxonomy" id="1802617"/>
    <lineage>
        <taxon>Bacteria</taxon>
        <taxon>Katanobacteria</taxon>
    </lineage>
</organism>
<sequence length="289" mass="30520">MKLTGAKITRITNKKTRKNENGQALIFVIATMTVALAVGIGVSLRNLASISRTSRTDTAARAQAAAEGGAENVLSRSEEDIAEMVGDPAEDIVFSPVVNDNITAVASVTVENWNIAASGLTYFPLEIKRDQVSEVKLNGGGIKICWSSQSDSAESDIYYIAYNDTGATTRNGVEANSRSGFPDNYSSGGTFVDASGGNANFDNCYTPTLPSSADGIRIRSINADSRFGIYVTSGSLPDQGYKITSIGRLQNVPAGQEAEVKVTVIRSLPFMPGIFDFSIYSGSGGAVLD</sequence>
<keyword evidence="1" id="KW-0472">Membrane</keyword>
<proteinExistence type="predicted"/>
<evidence type="ECO:0000256" key="1">
    <source>
        <dbReference type="SAM" id="Phobius"/>
    </source>
</evidence>
<keyword evidence="1" id="KW-1133">Transmembrane helix</keyword>
<dbReference type="AlphaFoldDB" id="A0A1F4URR9"/>
<name>A0A1F4URR9_UNCKA</name>
<dbReference type="STRING" id="1802617.A2886_02370"/>
<protein>
    <submittedName>
        <fullName evidence="2">Uncharacterized protein</fullName>
    </submittedName>
</protein>
<reference evidence="2 3" key="1">
    <citation type="journal article" date="2016" name="Nat. Commun.">
        <title>Thousands of microbial genomes shed light on interconnected biogeochemical processes in an aquifer system.</title>
        <authorList>
            <person name="Anantharaman K."/>
            <person name="Brown C.T."/>
            <person name="Hug L.A."/>
            <person name="Sharon I."/>
            <person name="Castelle C.J."/>
            <person name="Probst A.J."/>
            <person name="Thomas B.C."/>
            <person name="Singh A."/>
            <person name="Wilkins M.J."/>
            <person name="Karaoz U."/>
            <person name="Brodie E.L."/>
            <person name="Williams K.H."/>
            <person name="Hubbard S.S."/>
            <person name="Banfield J.F."/>
        </authorList>
    </citation>
    <scope>NUCLEOTIDE SEQUENCE [LARGE SCALE GENOMIC DNA]</scope>
</reference>
<dbReference type="EMBL" id="MEVA01000006">
    <property type="protein sequence ID" value="OGC47609.1"/>
    <property type="molecule type" value="Genomic_DNA"/>
</dbReference>
<evidence type="ECO:0000313" key="3">
    <source>
        <dbReference type="Proteomes" id="UP000176608"/>
    </source>
</evidence>
<evidence type="ECO:0000313" key="2">
    <source>
        <dbReference type="EMBL" id="OGC47609.1"/>
    </source>
</evidence>
<dbReference type="Proteomes" id="UP000176608">
    <property type="component" value="Unassembled WGS sequence"/>
</dbReference>
<keyword evidence="1" id="KW-0812">Transmembrane</keyword>
<accession>A0A1F4URR9</accession>
<gene>
    <name evidence="2" type="ORF">A2886_02370</name>
</gene>
<comment type="caution">
    <text evidence="2">The sequence shown here is derived from an EMBL/GenBank/DDBJ whole genome shotgun (WGS) entry which is preliminary data.</text>
</comment>